<evidence type="ECO:0000256" key="1">
    <source>
        <dbReference type="SAM" id="MobiDB-lite"/>
    </source>
</evidence>
<reference evidence="2 3" key="1">
    <citation type="submission" date="2017-06" db="EMBL/GenBank/DDBJ databases">
        <title>Genome sequence of Acetobacter pasteurianus subsp. pasteurianus strain SRCM101468.</title>
        <authorList>
            <person name="Cho S.H."/>
        </authorList>
    </citation>
    <scope>NUCLEOTIDE SEQUENCE [LARGE SCALE GENOMIC DNA]</scope>
    <source>
        <strain evidence="2 3">SRCM101468</strain>
    </source>
</reference>
<dbReference type="Proteomes" id="UP000196816">
    <property type="component" value="Chromosome"/>
</dbReference>
<accession>A0AAC9SPC5</accession>
<organism evidence="2 3">
    <name type="scientific">Acetobacter pasteurianus subsp. pasteurianus</name>
    <dbReference type="NCBI Taxonomy" id="481145"/>
    <lineage>
        <taxon>Bacteria</taxon>
        <taxon>Pseudomonadati</taxon>
        <taxon>Pseudomonadota</taxon>
        <taxon>Alphaproteobacteria</taxon>
        <taxon>Acetobacterales</taxon>
        <taxon>Acetobacteraceae</taxon>
        <taxon>Acetobacter</taxon>
    </lineage>
</organism>
<dbReference type="AlphaFoldDB" id="A0AAC9SPC5"/>
<evidence type="ECO:0000313" key="2">
    <source>
        <dbReference type="EMBL" id="ASC05007.1"/>
    </source>
</evidence>
<name>A0AAC9SPC5_ACEPA</name>
<feature type="region of interest" description="Disordered" evidence="1">
    <location>
        <begin position="1"/>
        <end position="26"/>
    </location>
</feature>
<protein>
    <submittedName>
        <fullName evidence="2">Uncharacterized protein</fullName>
    </submittedName>
</protein>
<proteinExistence type="predicted"/>
<evidence type="ECO:0000313" key="3">
    <source>
        <dbReference type="Proteomes" id="UP000196816"/>
    </source>
</evidence>
<sequence>MSCHRSATPSVSSGISSSKETPSTCDTARSIRAGISAFLLIHRDMVGSLTPIWDAS</sequence>
<gene>
    <name evidence="2" type="ORF">S101468_00740</name>
</gene>
<dbReference type="EMBL" id="CP021922">
    <property type="protein sequence ID" value="ASC05007.1"/>
    <property type="molecule type" value="Genomic_DNA"/>
</dbReference>